<evidence type="ECO:0000256" key="1">
    <source>
        <dbReference type="SAM" id="Phobius"/>
    </source>
</evidence>
<accession>A0A1S2L5J5</accession>
<dbReference type="AlphaFoldDB" id="A0A1S2L5J5"/>
<evidence type="ECO:0000313" key="2">
    <source>
        <dbReference type="EMBL" id="OIJ07651.1"/>
    </source>
</evidence>
<keyword evidence="1" id="KW-1133">Transmembrane helix</keyword>
<gene>
    <name evidence="2" type="ORF">BKP35_18380</name>
</gene>
<keyword evidence="1" id="KW-0472">Membrane</keyword>
<dbReference type="RefSeq" id="WP_071314839.1">
    <property type="nucleotide sequence ID" value="NZ_MLQQ01000058.1"/>
</dbReference>
<feature type="transmembrane region" description="Helical" evidence="1">
    <location>
        <begin position="12"/>
        <end position="31"/>
    </location>
</feature>
<evidence type="ECO:0008006" key="4">
    <source>
        <dbReference type="Google" id="ProtNLM"/>
    </source>
</evidence>
<keyword evidence="1" id="KW-0812">Transmembrane</keyword>
<dbReference type="Proteomes" id="UP000180098">
    <property type="component" value="Unassembled WGS sequence"/>
</dbReference>
<reference evidence="2 3" key="1">
    <citation type="submission" date="2016-10" db="EMBL/GenBank/DDBJ databases">
        <title>Draft genome sequences of four alkaliphilic bacteria belonging to the Anaerobacillus genus.</title>
        <authorList>
            <person name="Bassil N.M."/>
            <person name="Lloyd J.R."/>
        </authorList>
    </citation>
    <scope>NUCLEOTIDE SEQUENCE [LARGE SCALE GENOMIC DNA]</scope>
    <source>
        <strain evidence="2 3">DSM 15340</strain>
    </source>
</reference>
<keyword evidence="3" id="KW-1185">Reference proteome</keyword>
<comment type="caution">
    <text evidence="2">The sequence shown here is derived from an EMBL/GenBank/DDBJ whole genome shotgun (WGS) entry which is preliminary data.</text>
</comment>
<name>A0A1S2L5J5_9BACI</name>
<proteinExistence type="predicted"/>
<dbReference type="OrthoDB" id="7868694at2"/>
<organism evidence="2 3">
    <name type="scientific">Anaerobacillus arseniciselenatis</name>
    <dbReference type="NCBI Taxonomy" id="85682"/>
    <lineage>
        <taxon>Bacteria</taxon>
        <taxon>Bacillati</taxon>
        <taxon>Bacillota</taxon>
        <taxon>Bacilli</taxon>
        <taxon>Bacillales</taxon>
        <taxon>Bacillaceae</taxon>
        <taxon>Anaerobacillus</taxon>
    </lineage>
</organism>
<protein>
    <recommendedName>
        <fullName evidence="4">Sodium:pantothenate symporter</fullName>
    </recommendedName>
</protein>
<feature type="transmembrane region" description="Helical" evidence="1">
    <location>
        <begin position="37"/>
        <end position="61"/>
    </location>
</feature>
<evidence type="ECO:0000313" key="3">
    <source>
        <dbReference type="Proteomes" id="UP000180098"/>
    </source>
</evidence>
<sequence>MNAHKKEVVFTILMTLAFLLTAHTGLIFSLFPVEGYMFGFPIMYIVPILLGWFGILFLTIVSGKIGNKIDESIEKENQEEVAKQKNEGAV</sequence>
<dbReference type="EMBL" id="MLQQ01000058">
    <property type="protein sequence ID" value="OIJ07651.1"/>
    <property type="molecule type" value="Genomic_DNA"/>
</dbReference>